<organism evidence="2 3">
    <name type="scientific">Klebsiella michiganensis</name>
    <dbReference type="NCBI Taxonomy" id="1134687"/>
    <lineage>
        <taxon>Bacteria</taxon>
        <taxon>Pseudomonadati</taxon>
        <taxon>Pseudomonadota</taxon>
        <taxon>Gammaproteobacteria</taxon>
        <taxon>Enterobacterales</taxon>
        <taxon>Enterobacteriaceae</taxon>
        <taxon>Klebsiella/Raoultella group</taxon>
        <taxon>Klebsiella</taxon>
    </lineage>
</organism>
<gene>
    <name evidence="2" type="ORF">NCTC11694_05543</name>
</gene>
<evidence type="ECO:0000313" key="2">
    <source>
        <dbReference type="EMBL" id="STR44242.1"/>
    </source>
</evidence>
<protein>
    <submittedName>
        <fullName evidence="2">Coenzyme F420-dependent N5 N10-methylene tetrahydromethanopterin reductase-like protein</fullName>
    </submittedName>
</protein>
<sequence>MGCRRWPTMPPPWPTKRCGPWASNNPPDVRRSERLLSPDSFNDYARVPTAGRAVESAMSSQREIRLNAFDMNCVGHQSPGLWPIRATAPGSIKTSSIGSTWRVCWSGAS</sequence>
<evidence type="ECO:0000256" key="1">
    <source>
        <dbReference type="SAM" id="MobiDB-lite"/>
    </source>
</evidence>
<reference evidence="2 3" key="1">
    <citation type="submission" date="2018-06" db="EMBL/GenBank/DDBJ databases">
        <authorList>
            <consortium name="Pathogen Informatics"/>
            <person name="Doyle S."/>
        </authorList>
    </citation>
    <scope>NUCLEOTIDE SEQUENCE [LARGE SCALE GENOMIC DNA]</scope>
    <source>
        <strain evidence="2 3">NCTC11694</strain>
    </source>
</reference>
<feature type="region of interest" description="Disordered" evidence="1">
    <location>
        <begin position="1"/>
        <end position="27"/>
    </location>
</feature>
<name>A0A7H4M766_9ENTR</name>
<proteinExistence type="predicted"/>
<dbReference type="EMBL" id="UGJR01000002">
    <property type="protein sequence ID" value="STR44242.1"/>
    <property type="molecule type" value="Genomic_DNA"/>
</dbReference>
<evidence type="ECO:0000313" key="3">
    <source>
        <dbReference type="Proteomes" id="UP000255050"/>
    </source>
</evidence>
<dbReference type="AlphaFoldDB" id="A0A7H4M766"/>
<accession>A0A7H4M766</accession>
<comment type="caution">
    <text evidence="2">The sequence shown here is derived from an EMBL/GenBank/DDBJ whole genome shotgun (WGS) entry which is preliminary data.</text>
</comment>
<dbReference type="Proteomes" id="UP000255050">
    <property type="component" value="Unassembled WGS sequence"/>
</dbReference>